<dbReference type="AlphaFoldDB" id="A0A9W6N1X0"/>
<evidence type="ECO:0000313" key="1">
    <source>
        <dbReference type="EMBL" id="GLK74472.1"/>
    </source>
</evidence>
<dbReference type="RefSeq" id="WP_213369886.1">
    <property type="nucleotide sequence ID" value="NZ_BSFJ01000043.1"/>
</dbReference>
<reference evidence="1" key="1">
    <citation type="journal article" date="2014" name="Int. J. Syst. Evol. Microbiol.">
        <title>Complete genome sequence of Corynebacterium casei LMG S-19264T (=DSM 44701T), isolated from a smear-ripened cheese.</title>
        <authorList>
            <consortium name="US DOE Joint Genome Institute (JGI-PGF)"/>
            <person name="Walter F."/>
            <person name="Albersmeier A."/>
            <person name="Kalinowski J."/>
            <person name="Ruckert C."/>
        </authorList>
    </citation>
    <scope>NUCLEOTIDE SEQUENCE</scope>
    <source>
        <strain evidence="1">VKM B-2484</strain>
    </source>
</reference>
<proteinExistence type="predicted"/>
<gene>
    <name evidence="1" type="ORF">GCM10017643_45900</name>
</gene>
<accession>A0A9W6N1X0</accession>
<name>A0A9W6N1X0_9HYPH</name>
<comment type="caution">
    <text evidence="1">The sequence shown here is derived from an EMBL/GenBank/DDBJ whole genome shotgun (WGS) entry which is preliminary data.</text>
</comment>
<protein>
    <submittedName>
        <fullName evidence="1">Uncharacterized protein</fullName>
    </submittedName>
</protein>
<reference evidence="1" key="2">
    <citation type="submission" date="2023-01" db="EMBL/GenBank/DDBJ databases">
        <authorList>
            <person name="Sun Q."/>
            <person name="Evtushenko L."/>
        </authorList>
    </citation>
    <scope>NUCLEOTIDE SEQUENCE</scope>
    <source>
        <strain evidence="1">VKM B-2484</strain>
    </source>
</reference>
<keyword evidence="2" id="KW-1185">Reference proteome</keyword>
<sequence>MSRAFTKGTHHLAPAGRLGRGRRLWAVRYAGFGNEVQKAFAEIAPEDADVAAVAEAIVRIFDAPFGRHRFEAHIDPTQYGADVGFAVPDRRAEMSHRIGLSDLLKPAARS</sequence>
<dbReference type="EMBL" id="BSFJ01000043">
    <property type="protein sequence ID" value="GLK74472.1"/>
    <property type="molecule type" value="Genomic_DNA"/>
</dbReference>
<organism evidence="1 2">
    <name type="scientific">Ancylobacter dichloromethanicus</name>
    <dbReference type="NCBI Taxonomy" id="518825"/>
    <lineage>
        <taxon>Bacteria</taxon>
        <taxon>Pseudomonadati</taxon>
        <taxon>Pseudomonadota</taxon>
        <taxon>Alphaproteobacteria</taxon>
        <taxon>Hyphomicrobiales</taxon>
        <taxon>Xanthobacteraceae</taxon>
        <taxon>Ancylobacter</taxon>
    </lineage>
</organism>
<evidence type="ECO:0000313" key="2">
    <source>
        <dbReference type="Proteomes" id="UP001143370"/>
    </source>
</evidence>
<dbReference type="Proteomes" id="UP001143370">
    <property type="component" value="Unassembled WGS sequence"/>
</dbReference>